<dbReference type="Pfam" id="PF02498">
    <property type="entry name" value="Bro-N"/>
    <property type="match status" value="1"/>
</dbReference>
<evidence type="ECO:0000313" key="2">
    <source>
        <dbReference type="EMBL" id="OGY35029.1"/>
    </source>
</evidence>
<organism evidence="2 3">
    <name type="scientific">Candidatus Andersenbacteria bacterium RIFCSPHIGHO2_12_FULL_45_11</name>
    <dbReference type="NCBI Taxonomy" id="1797281"/>
    <lineage>
        <taxon>Bacteria</taxon>
        <taxon>Candidatus Anderseniibacteriota</taxon>
    </lineage>
</organism>
<sequence length="280" mass="32313">MERTSIALFEGKRIRREYDEETETWWFSVVDVIAALIDQPDFQAARNYWKVLKNRLGKEGSEVVTKCNQLKMVAEDGKMRFTDVADPETLLRLIQSVPSPKAEPIKLWLAKVGYERMQEMADPARSLDRARETWQKHGRSEKWIQQRMMGQETRNKLTDYWKDHDIKDGQEFAILTNIIHSEWAGISVQDHKKIKGLKTQNLRDHMSEAELIFTALAEMSTRQIAEAEKAQGMIENKVASKKGGGIAKKAKLELEARTGKKIITKDNYLSAKTPRKQLRP</sequence>
<dbReference type="SMART" id="SM01040">
    <property type="entry name" value="Bro-N"/>
    <property type="match status" value="1"/>
</dbReference>
<dbReference type="InterPro" id="IPR003497">
    <property type="entry name" value="BRO_N_domain"/>
</dbReference>
<reference evidence="2 3" key="1">
    <citation type="journal article" date="2016" name="Nat. Commun.">
        <title>Thousands of microbial genomes shed light on interconnected biogeochemical processes in an aquifer system.</title>
        <authorList>
            <person name="Anantharaman K."/>
            <person name="Brown C.T."/>
            <person name="Hug L.A."/>
            <person name="Sharon I."/>
            <person name="Castelle C.J."/>
            <person name="Probst A.J."/>
            <person name="Thomas B.C."/>
            <person name="Singh A."/>
            <person name="Wilkins M.J."/>
            <person name="Karaoz U."/>
            <person name="Brodie E.L."/>
            <person name="Williams K.H."/>
            <person name="Hubbard S.S."/>
            <person name="Banfield J.F."/>
        </authorList>
    </citation>
    <scope>NUCLEOTIDE SEQUENCE [LARGE SCALE GENOMIC DNA]</scope>
</reference>
<name>A0A1G1X4W7_9BACT</name>
<evidence type="ECO:0000259" key="1">
    <source>
        <dbReference type="SMART" id="SM01040"/>
    </source>
</evidence>
<protein>
    <submittedName>
        <fullName evidence="2">Antirepressor</fullName>
    </submittedName>
</protein>
<accession>A0A1G1X4W7</accession>
<proteinExistence type="predicted"/>
<dbReference type="EMBL" id="MHHR01000005">
    <property type="protein sequence ID" value="OGY35029.1"/>
    <property type="molecule type" value="Genomic_DNA"/>
</dbReference>
<comment type="caution">
    <text evidence="2">The sequence shown here is derived from an EMBL/GenBank/DDBJ whole genome shotgun (WGS) entry which is preliminary data.</text>
</comment>
<feature type="domain" description="Bro-N" evidence="1">
    <location>
        <begin position="13"/>
        <end position="115"/>
    </location>
</feature>
<dbReference type="Proteomes" id="UP000177528">
    <property type="component" value="Unassembled WGS sequence"/>
</dbReference>
<gene>
    <name evidence="2" type="ORF">A3D99_00610</name>
</gene>
<dbReference type="AlphaFoldDB" id="A0A1G1X4W7"/>
<evidence type="ECO:0000313" key="3">
    <source>
        <dbReference type="Proteomes" id="UP000177528"/>
    </source>
</evidence>